<dbReference type="Pfam" id="PF00809">
    <property type="entry name" value="Pterin_bind"/>
    <property type="match status" value="1"/>
</dbReference>
<evidence type="ECO:0000256" key="5">
    <source>
        <dbReference type="ARBA" id="ARBA00022679"/>
    </source>
</evidence>
<dbReference type="InterPro" id="IPR006390">
    <property type="entry name" value="DHP_synth_dom"/>
</dbReference>
<comment type="catalytic activity">
    <reaction evidence="1">
        <text>(7,8-dihydropterin-6-yl)methyl diphosphate + 4-aminobenzoate = 7,8-dihydropteroate + diphosphate</text>
        <dbReference type="Rhea" id="RHEA:19949"/>
        <dbReference type="ChEBI" id="CHEBI:17836"/>
        <dbReference type="ChEBI" id="CHEBI:17839"/>
        <dbReference type="ChEBI" id="CHEBI:33019"/>
        <dbReference type="ChEBI" id="CHEBI:72950"/>
        <dbReference type="EC" id="2.5.1.15"/>
    </reaction>
</comment>
<dbReference type="EMBL" id="VSSQ01004267">
    <property type="protein sequence ID" value="MPM24458.1"/>
    <property type="molecule type" value="Genomic_DNA"/>
</dbReference>
<evidence type="ECO:0000256" key="3">
    <source>
        <dbReference type="ARBA" id="ARBA00004763"/>
    </source>
</evidence>
<dbReference type="CDD" id="cd00739">
    <property type="entry name" value="DHPS"/>
    <property type="match status" value="1"/>
</dbReference>
<keyword evidence="7" id="KW-0460">Magnesium</keyword>
<comment type="cofactor">
    <cofactor evidence="2">
        <name>Mg(2+)</name>
        <dbReference type="ChEBI" id="CHEBI:18420"/>
    </cofactor>
</comment>
<evidence type="ECO:0000256" key="6">
    <source>
        <dbReference type="ARBA" id="ARBA00022723"/>
    </source>
</evidence>
<sequence length="243" mass="27305">MNAAMKKFTLNIRGKLHQFDGPCVMGIINITPDSYFAESRTFSQDAALERCNDLVSEGAAIIDVGAVSTRPGSEYPGRDEELSRLLSVFPLLRREFPDTVFSIDTSNAEVASRLLDEGADIINDISGGEHDEKMFNLIAERKCPYIMMHMRGWPKDMQSLTRYDDLVSEISSYFSEKIEKLHQTGVSDIILDPGFGFSKTTEQNYFLLDRLQSFSFHNKPLLVGISRKSMVFRALTLAVSKSP</sequence>
<dbReference type="NCBIfam" id="TIGR01496">
    <property type="entry name" value="DHPS"/>
    <property type="match status" value="1"/>
</dbReference>
<protein>
    <recommendedName>
        <fullName evidence="4">dihydropteroate synthase</fullName>
        <ecNumber evidence="4">2.5.1.15</ecNumber>
    </recommendedName>
</protein>
<dbReference type="Gene3D" id="3.20.20.20">
    <property type="entry name" value="Dihydropteroate synthase-like"/>
    <property type="match status" value="1"/>
</dbReference>
<comment type="caution">
    <text evidence="10">The sequence shown here is derived from an EMBL/GenBank/DDBJ whole genome shotgun (WGS) entry which is preliminary data.</text>
</comment>
<comment type="pathway">
    <text evidence="3">Cofactor biosynthesis; tetrahydrofolate biosynthesis; 7,8-dihydrofolate from 2-amino-4-hydroxy-6-hydroxymethyl-7,8-dihydropteridine diphosphate and 4-aminobenzoate: step 1/2.</text>
</comment>
<evidence type="ECO:0000256" key="8">
    <source>
        <dbReference type="ARBA" id="ARBA00022909"/>
    </source>
</evidence>
<keyword evidence="5 10" id="KW-0808">Transferase</keyword>
<keyword evidence="6" id="KW-0479">Metal-binding</keyword>
<evidence type="ECO:0000259" key="9">
    <source>
        <dbReference type="PROSITE" id="PS50972"/>
    </source>
</evidence>
<dbReference type="InterPro" id="IPR000489">
    <property type="entry name" value="Pterin-binding_dom"/>
</dbReference>
<reference evidence="10" key="1">
    <citation type="submission" date="2019-08" db="EMBL/GenBank/DDBJ databases">
        <authorList>
            <person name="Kucharzyk K."/>
            <person name="Murdoch R.W."/>
            <person name="Higgins S."/>
            <person name="Loffler F."/>
        </authorList>
    </citation>
    <scope>NUCLEOTIDE SEQUENCE</scope>
</reference>
<dbReference type="GO" id="GO:0004156">
    <property type="term" value="F:dihydropteroate synthase activity"/>
    <property type="evidence" value="ECO:0007669"/>
    <property type="project" value="UniProtKB-EC"/>
</dbReference>
<proteinExistence type="predicted"/>
<dbReference type="GO" id="GO:0046654">
    <property type="term" value="P:tetrahydrofolate biosynthetic process"/>
    <property type="evidence" value="ECO:0007669"/>
    <property type="project" value="TreeGrafter"/>
</dbReference>
<dbReference type="PROSITE" id="PS00793">
    <property type="entry name" value="DHPS_2"/>
    <property type="match status" value="1"/>
</dbReference>
<dbReference type="GO" id="GO:0046656">
    <property type="term" value="P:folic acid biosynthetic process"/>
    <property type="evidence" value="ECO:0007669"/>
    <property type="project" value="UniProtKB-KW"/>
</dbReference>
<evidence type="ECO:0000256" key="4">
    <source>
        <dbReference type="ARBA" id="ARBA00012458"/>
    </source>
</evidence>
<keyword evidence="8" id="KW-0289">Folate biosynthesis</keyword>
<gene>
    <name evidence="10" type="primary">folP_15</name>
    <name evidence="10" type="ORF">SDC9_70940</name>
</gene>
<dbReference type="PROSITE" id="PS50972">
    <property type="entry name" value="PTERIN_BINDING"/>
    <property type="match status" value="1"/>
</dbReference>
<dbReference type="PANTHER" id="PTHR20941:SF1">
    <property type="entry name" value="FOLIC ACID SYNTHESIS PROTEIN FOL1"/>
    <property type="match status" value="1"/>
</dbReference>
<evidence type="ECO:0000256" key="7">
    <source>
        <dbReference type="ARBA" id="ARBA00022842"/>
    </source>
</evidence>
<dbReference type="GO" id="GO:0005829">
    <property type="term" value="C:cytosol"/>
    <property type="evidence" value="ECO:0007669"/>
    <property type="project" value="TreeGrafter"/>
</dbReference>
<organism evidence="10">
    <name type="scientific">bioreactor metagenome</name>
    <dbReference type="NCBI Taxonomy" id="1076179"/>
    <lineage>
        <taxon>unclassified sequences</taxon>
        <taxon>metagenomes</taxon>
        <taxon>ecological metagenomes</taxon>
    </lineage>
</organism>
<dbReference type="EC" id="2.5.1.15" evidence="4"/>
<accession>A0A644Y963</accession>
<dbReference type="GO" id="GO:0046872">
    <property type="term" value="F:metal ion binding"/>
    <property type="evidence" value="ECO:0007669"/>
    <property type="project" value="UniProtKB-KW"/>
</dbReference>
<dbReference type="AlphaFoldDB" id="A0A644Y963"/>
<evidence type="ECO:0000313" key="10">
    <source>
        <dbReference type="EMBL" id="MPM24458.1"/>
    </source>
</evidence>
<name>A0A644Y963_9ZZZZ</name>
<evidence type="ECO:0000256" key="2">
    <source>
        <dbReference type="ARBA" id="ARBA00001946"/>
    </source>
</evidence>
<dbReference type="InterPro" id="IPR011005">
    <property type="entry name" value="Dihydropteroate_synth-like_sf"/>
</dbReference>
<dbReference type="PANTHER" id="PTHR20941">
    <property type="entry name" value="FOLATE SYNTHESIS PROTEINS"/>
    <property type="match status" value="1"/>
</dbReference>
<evidence type="ECO:0000256" key="1">
    <source>
        <dbReference type="ARBA" id="ARBA00000012"/>
    </source>
</evidence>
<dbReference type="SUPFAM" id="SSF51717">
    <property type="entry name" value="Dihydropteroate synthetase-like"/>
    <property type="match status" value="1"/>
</dbReference>
<dbReference type="InterPro" id="IPR045031">
    <property type="entry name" value="DHP_synth-like"/>
</dbReference>
<feature type="domain" description="Pterin-binding" evidence="9">
    <location>
        <begin position="22"/>
        <end position="243"/>
    </location>
</feature>